<sequence>MLMRAFPRNVRGFSMIELMVALVLSLLVAGAVLALVLAIIKSNRLTLQATRLNQELRATLAVVAADVRRARSVDDPLSSAVLGANPIGAISTATAGCIIYAYDGAAGGRWHLMKLNGGRVRLQAFADRPTAGDCTSAAGEIIGSRQVEITSMTFSPTTTSNTPPLATDETVARQFTVTVTGRLIDNDPDLVATTRTMTSTVYVRSVGAGI</sequence>
<reference evidence="1 2" key="1">
    <citation type="submission" date="2021-03" db="EMBL/GenBank/DDBJ databases">
        <title>Complete Genome Sequences of Two Lysobacter Strains Isolated from Sea Water (Lysobacter caseinilyticus) and Soil (Lysobacter helvus) in South Korea.</title>
        <authorList>
            <person name="Watanabe Y."/>
            <person name="Arakawa K."/>
        </authorList>
    </citation>
    <scope>NUCLEOTIDE SEQUENCE [LARGE SCALE GENOMIC DNA]</scope>
    <source>
        <strain evidence="1 2">KVB24</strain>
    </source>
</reference>
<evidence type="ECO:0000313" key="2">
    <source>
        <dbReference type="Proteomes" id="UP000681317"/>
    </source>
</evidence>
<evidence type="ECO:0000313" key="1">
    <source>
        <dbReference type="EMBL" id="BCT91638.1"/>
    </source>
</evidence>
<dbReference type="SUPFAM" id="SSF54523">
    <property type="entry name" value="Pili subunits"/>
    <property type="match status" value="1"/>
</dbReference>
<dbReference type="Proteomes" id="UP000681317">
    <property type="component" value="Chromosome"/>
</dbReference>
<organism evidence="1 2">
    <name type="scientific">Noviluteimonas caseinilytica</name>
    <dbReference type="NCBI Taxonomy" id="2675101"/>
    <lineage>
        <taxon>Bacteria</taxon>
        <taxon>Pseudomonadati</taxon>
        <taxon>Pseudomonadota</taxon>
        <taxon>Gammaproteobacteria</taxon>
        <taxon>Lysobacterales</taxon>
        <taxon>Lysobacteraceae</taxon>
        <taxon>Noviluteimonas</taxon>
    </lineage>
</organism>
<dbReference type="InterPro" id="IPR012902">
    <property type="entry name" value="N_methyl_site"/>
</dbReference>
<dbReference type="NCBIfam" id="TIGR02532">
    <property type="entry name" value="IV_pilin_GFxxxE"/>
    <property type="match status" value="1"/>
</dbReference>
<accession>A0ABM7Q363</accession>
<keyword evidence="2" id="KW-1185">Reference proteome</keyword>
<dbReference type="EMBL" id="AP024545">
    <property type="protein sequence ID" value="BCT91638.1"/>
    <property type="molecule type" value="Genomic_DNA"/>
</dbReference>
<dbReference type="InterPro" id="IPR045584">
    <property type="entry name" value="Pilin-like"/>
</dbReference>
<protein>
    <recommendedName>
        <fullName evidence="3">Prepilin-type N-terminal cleavage/methylation domain-containing protein</fullName>
    </recommendedName>
</protein>
<name>A0ABM7Q363_9GAMM</name>
<proteinExistence type="predicted"/>
<dbReference type="Pfam" id="PF07963">
    <property type="entry name" value="N_methyl"/>
    <property type="match status" value="1"/>
</dbReference>
<evidence type="ECO:0008006" key="3">
    <source>
        <dbReference type="Google" id="ProtNLM"/>
    </source>
</evidence>
<gene>
    <name evidence="1" type="ORF">LYSCAS_06620</name>
</gene>